<evidence type="ECO:0000313" key="2">
    <source>
        <dbReference type="Proteomes" id="UP000299102"/>
    </source>
</evidence>
<comment type="caution">
    <text evidence="1">The sequence shown here is derived from an EMBL/GenBank/DDBJ whole genome shotgun (WGS) entry which is preliminary data.</text>
</comment>
<sequence length="86" mass="9641">MTRSLRRIFCLFIRRQREAPAPSATSDGLVPVRSLAKKLCYATLYLTLCSSYLRMAVSIRWRHPILATAPFLLSAVTEAVLAVARC</sequence>
<name>A0A4C1YW24_EUMVA</name>
<gene>
    <name evidence="1" type="ORF">EVAR_61677_1</name>
</gene>
<accession>A0A4C1YW24</accession>
<dbReference type="EMBL" id="BGZK01001373">
    <property type="protein sequence ID" value="GBP78545.1"/>
    <property type="molecule type" value="Genomic_DNA"/>
</dbReference>
<proteinExistence type="predicted"/>
<organism evidence="1 2">
    <name type="scientific">Eumeta variegata</name>
    <name type="common">Bagworm moth</name>
    <name type="synonym">Eumeta japonica</name>
    <dbReference type="NCBI Taxonomy" id="151549"/>
    <lineage>
        <taxon>Eukaryota</taxon>
        <taxon>Metazoa</taxon>
        <taxon>Ecdysozoa</taxon>
        <taxon>Arthropoda</taxon>
        <taxon>Hexapoda</taxon>
        <taxon>Insecta</taxon>
        <taxon>Pterygota</taxon>
        <taxon>Neoptera</taxon>
        <taxon>Endopterygota</taxon>
        <taxon>Lepidoptera</taxon>
        <taxon>Glossata</taxon>
        <taxon>Ditrysia</taxon>
        <taxon>Tineoidea</taxon>
        <taxon>Psychidae</taxon>
        <taxon>Oiketicinae</taxon>
        <taxon>Eumeta</taxon>
    </lineage>
</organism>
<evidence type="ECO:0000313" key="1">
    <source>
        <dbReference type="EMBL" id="GBP78545.1"/>
    </source>
</evidence>
<reference evidence="1 2" key="1">
    <citation type="journal article" date="2019" name="Commun. Biol.">
        <title>The bagworm genome reveals a unique fibroin gene that provides high tensile strength.</title>
        <authorList>
            <person name="Kono N."/>
            <person name="Nakamura H."/>
            <person name="Ohtoshi R."/>
            <person name="Tomita M."/>
            <person name="Numata K."/>
            <person name="Arakawa K."/>
        </authorList>
    </citation>
    <scope>NUCLEOTIDE SEQUENCE [LARGE SCALE GENOMIC DNA]</scope>
</reference>
<keyword evidence="2" id="KW-1185">Reference proteome</keyword>
<dbReference type="AlphaFoldDB" id="A0A4C1YW24"/>
<protein>
    <submittedName>
        <fullName evidence="1">Uncharacterized protein</fullName>
    </submittedName>
</protein>
<dbReference type="Proteomes" id="UP000299102">
    <property type="component" value="Unassembled WGS sequence"/>
</dbReference>